<reference evidence="8" key="1">
    <citation type="submission" date="2018-06" db="EMBL/GenBank/DDBJ databases">
        <authorList>
            <person name="Zhirakovskaya E."/>
        </authorList>
    </citation>
    <scope>NUCLEOTIDE SEQUENCE</scope>
</reference>
<dbReference type="PANTHER" id="PTHR30435">
    <property type="entry name" value="FLAGELLAR PROTEIN"/>
    <property type="match status" value="1"/>
</dbReference>
<dbReference type="AlphaFoldDB" id="A0A3B0TRX2"/>
<evidence type="ECO:0000259" key="5">
    <source>
        <dbReference type="Pfam" id="PF00460"/>
    </source>
</evidence>
<dbReference type="Pfam" id="PF00460">
    <property type="entry name" value="Flg_bb_rod"/>
    <property type="match status" value="1"/>
</dbReference>
<dbReference type="InterPro" id="IPR053967">
    <property type="entry name" value="LlgE_F_G-like_D1"/>
</dbReference>
<comment type="similarity">
    <text evidence="1">Belongs to the flagella basal body rod proteins family.</text>
</comment>
<organism evidence="8">
    <name type="scientific">hydrothermal vent metagenome</name>
    <dbReference type="NCBI Taxonomy" id="652676"/>
    <lineage>
        <taxon>unclassified sequences</taxon>
        <taxon>metagenomes</taxon>
        <taxon>ecological metagenomes</taxon>
    </lineage>
</organism>
<dbReference type="NCBIfam" id="TIGR02488">
    <property type="entry name" value="flgG_G_neg"/>
    <property type="match status" value="1"/>
</dbReference>
<gene>
    <name evidence="8" type="ORF">MNBD_ALPHA09-699</name>
</gene>
<protein>
    <recommendedName>
        <fullName evidence="2">Flagellar basal-body rod protein FlgG</fullName>
    </recommendedName>
    <alternativeName>
        <fullName evidence="4">Distal rod protein</fullName>
    </alternativeName>
</protein>
<sequence length="261" mass="27510">MQALNIAATGMQAQELNVEVIANNIANMRTTGFKRQRAEFQDLLYQNLKRVGTTSGADGSVVPSGIQVGVGVKTGSTYRIMTQGNMINTEKPLDVGIRGEGFYQISMPDGTITFSRDGAFALNATGTLVNQEGFSIDGDITVPADALSVTINAEGVVEVTLAGAAAPTQVGQIQLARFVNTAGLEAIGDNLYRETAASGTPTVGNPGTDGTGSLLQYFLEESNVNAVAEISDLIMAQRAYEMNSKVISAADEMMRTTSNLR</sequence>
<dbReference type="InterPro" id="IPR020013">
    <property type="entry name" value="Flagellar_FlgE/F/G"/>
</dbReference>
<proteinExistence type="inferred from homology"/>
<dbReference type="NCBIfam" id="TIGR03506">
    <property type="entry name" value="FlgEFG_subfam"/>
    <property type="match status" value="2"/>
</dbReference>
<dbReference type="Pfam" id="PF22692">
    <property type="entry name" value="LlgE_F_G_D1"/>
    <property type="match status" value="1"/>
</dbReference>
<name>A0A3B0TRX2_9ZZZZ</name>
<dbReference type="PANTHER" id="PTHR30435:SF19">
    <property type="entry name" value="FLAGELLAR BASAL-BODY ROD PROTEIN FLGG"/>
    <property type="match status" value="1"/>
</dbReference>
<dbReference type="EMBL" id="UOEM01000031">
    <property type="protein sequence ID" value="VAW11384.1"/>
    <property type="molecule type" value="Genomic_DNA"/>
</dbReference>
<keyword evidence="8" id="KW-0282">Flagellum</keyword>
<dbReference type="PROSITE" id="PS00588">
    <property type="entry name" value="FLAGELLA_BB_ROD"/>
    <property type="match status" value="1"/>
</dbReference>
<evidence type="ECO:0000256" key="4">
    <source>
        <dbReference type="ARBA" id="ARBA00032912"/>
    </source>
</evidence>
<comment type="subunit">
    <text evidence="3">The basal body constitutes a major portion of the flagellar organelle and consists of four rings (L,P,S, and M) mounted on a central rod. The rod consists of about 26 subunits of FlgG in the distal portion, and FlgB, FlgC and FlgF are thought to build up the proximal portion of the rod with about 6 subunits each.</text>
</comment>
<evidence type="ECO:0000259" key="7">
    <source>
        <dbReference type="Pfam" id="PF22692"/>
    </source>
</evidence>
<keyword evidence="8" id="KW-0966">Cell projection</keyword>
<dbReference type="GO" id="GO:0009426">
    <property type="term" value="C:bacterial-type flagellum basal body, distal rod"/>
    <property type="evidence" value="ECO:0007669"/>
    <property type="project" value="InterPro"/>
</dbReference>
<dbReference type="InterPro" id="IPR001444">
    <property type="entry name" value="Flag_bb_rod_N"/>
</dbReference>
<dbReference type="InterPro" id="IPR019776">
    <property type="entry name" value="Flagellar_basal_body_rod_CS"/>
</dbReference>
<feature type="domain" description="Flagellar basal-body/hook protein C-terminal" evidence="6">
    <location>
        <begin position="216"/>
        <end position="260"/>
    </location>
</feature>
<evidence type="ECO:0000313" key="8">
    <source>
        <dbReference type="EMBL" id="VAW11384.1"/>
    </source>
</evidence>
<feature type="domain" description="Flagellar basal body rod protein N-terminal" evidence="5">
    <location>
        <begin position="4"/>
        <end position="34"/>
    </location>
</feature>
<keyword evidence="8" id="KW-0969">Cilium</keyword>
<dbReference type="SUPFAM" id="SSF117143">
    <property type="entry name" value="Flagellar hook protein flgE"/>
    <property type="match status" value="1"/>
</dbReference>
<accession>A0A3B0TRX2</accession>
<dbReference type="InterPro" id="IPR010930">
    <property type="entry name" value="Flg_bb/hook_C_dom"/>
</dbReference>
<dbReference type="InterPro" id="IPR012834">
    <property type="entry name" value="FlgG_G_neg"/>
</dbReference>
<evidence type="ECO:0000256" key="1">
    <source>
        <dbReference type="ARBA" id="ARBA00009677"/>
    </source>
</evidence>
<evidence type="ECO:0000256" key="3">
    <source>
        <dbReference type="ARBA" id="ARBA00025933"/>
    </source>
</evidence>
<dbReference type="GO" id="GO:0071978">
    <property type="term" value="P:bacterial-type flagellum-dependent swarming motility"/>
    <property type="evidence" value="ECO:0007669"/>
    <property type="project" value="TreeGrafter"/>
</dbReference>
<dbReference type="Pfam" id="PF06429">
    <property type="entry name" value="Flg_bbr_C"/>
    <property type="match status" value="1"/>
</dbReference>
<dbReference type="InterPro" id="IPR037925">
    <property type="entry name" value="FlgE/F/G-like"/>
</dbReference>
<evidence type="ECO:0000259" key="6">
    <source>
        <dbReference type="Pfam" id="PF06429"/>
    </source>
</evidence>
<feature type="domain" description="Flagellar hook protein FlgE/F/G-like D1" evidence="7">
    <location>
        <begin position="97"/>
        <end position="159"/>
    </location>
</feature>
<evidence type="ECO:0000256" key="2">
    <source>
        <dbReference type="ARBA" id="ARBA00017948"/>
    </source>
</evidence>